<sequence length="180" mass="19717">FAVSGGVKVNLPMIAAGDVLWLQATYSDGANSYAGFGGNLNQGRTNLFLADAVVDRSGNLRTTEIFNVHAAFLHYWTPQVRQSLFGTYGRIDVANAVQTGFVAGAVALGNVPFTDSEYFQVGSNLIYSPVRDLDIGVEILYREVDPRRRVISAEPAFAGTQRSVGQQDTFEGRFRIQRDF</sequence>
<protein>
    <recommendedName>
        <fullName evidence="10">Porin</fullName>
    </recommendedName>
</protein>
<evidence type="ECO:0000256" key="6">
    <source>
        <dbReference type="ARBA" id="ARBA00023065"/>
    </source>
</evidence>
<keyword evidence="5" id="KW-0732">Signal</keyword>
<evidence type="ECO:0000256" key="7">
    <source>
        <dbReference type="ARBA" id="ARBA00023114"/>
    </source>
</evidence>
<evidence type="ECO:0000256" key="4">
    <source>
        <dbReference type="ARBA" id="ARBA00022692"/>
    </source>
</evidence>
<name>A0A6J4L7M9_9HYPH</name>
<comment type="domain">
    <text evidence="10">Consists of 16-stranded beta-barrel sheets, with large surface-exposed loops, that form a transmembrane pore at the center of each barrel. The pore is partially ocluded by a peptide loop that folds into the pore lumen.</text>
</comment>
<dbReference type="Pfam" id="PF02530">
    <property type="entry name" value="Porin_2"/>
    <property type="match status" value="1"/>
</dbReference>
<dbReference type="AlphaFoldDB" id="A0A6J4L7M9"/>
<accession>A0A6J4L7M9</accession>
<comment type="function">
    <text evidence="10">Forms passive diffusion pores that allow small molecular weight hydrophilic materials across the outer membrane.</text>
</comment>
<keyword evidence="6 10" id="KW-0406">Ion transport</keyword>
<evidence type="ECO:0000313" key="11">
    <source>
        <dbReference type="EMBL" id="CAA9323505.1"/>
    </source>
</evidence>
<proteinExistence type="inferred from homology"/>
<evidence type="ECO:0000256" key="3">
    <source>
        <dbReference type="ARBA" id="ARBA00022452"/>
    </source>
</evidence>
<organism evidence="11">
    <name type="scientific">uncultured Microvirga sp</name>
    <dbReference type="NCBI Taxonomy" id="412392"/>
    <lineage>
        <taxon>Bacteria</taxon>
        <taxon>Pseudomonadati</taxon>
        <taxon>Pseudomonadota</taxon>
        <taxon>Alphaproteobacteria</taxon>
        <taxon>Hyphomicrobiales</taxon>
        <taxon>Methylobacteriaceae</taxon>
        <taxon>Microvirga</taxon>
        <taxon>environmental samples</taxon>
    </lineage>
</organism>
<reference evidence="11" key="1">
    <citation type="submission" date="2020-02" db="EMBL/GenBank/DDBJ databases">
        <authorList>
            <person name="Meier V. D."/>
        </authorList>
    </citation>
    <scope>NUCLEOTIDE SEQUENCE</scope>
    <source>
        <strain evidence="11">AVDCRST_MAG90</strain>
    </source>
</reference>
<evidence type="ECO:0000256" key="5">
    <source>
        <dbReference type="ARBA" id="ARBA00022729"/>
    </source>
</evidence>
<dbReference type="GO" id="GO:0015288">
    <property type="term" value="F:porin activity"/>
    <property type="evidence" value="ECO:0007669"/>
    <property type="project" value="UniProtKB-KW"/>
</dbReference>
<keyword evidence="4 10" id="KW-0812">Transmembrane</keyword>
<dbReference type="EMBL" id="CADCUC010000216">
    <property type="protein sequence ID" value="CAA9323505.1"/>
    <property type="molecule type" value="Genomic_DNA"/>
</dbReference>
<evidence type="ECO:0000256" key="9">
    <source>
        <dbReference type="ARBA" id="ARBA00023237"/>
    </source>
</evidence>
<evidence type="ECO:0000256" key="10">
    <source>
        <dbReference type="RuleBase" id="RU364005"/>
    </source>
</evidence>
<dbReference type="GO" id="GO:0046930">
    <property type="term" value="C:pore complex"/>
    <property type="evidence" value="ECO:0007669"/>
    <property type="project" value="UniProtKB-KW"/>
</dbReference>
<keyword evidence="8 10" id="KW-0472">Membrane</keyword>
<comment type="subcellular location">
    <subcellularLocation>
        <location evidence="10">Cell outer membrane</location>
        <topology evidence="10">Multi-pass membrane protein</topology>
    </subcellularLocation>
</comment>
<dbReference type="GO" id="GO:0009279">
    <property type="term" value="C:cell outer membrane"/>
    <property type="evidence" value="ECO:0007669"/>
    <property type="project" value="UniProtKB-SubCell"/>
</dbReference>
<keyword evidence="9 10" id="KW-0998">Cell outer membrane</keyword>
<feature type="non-terminal residue" evidence="11">
    <location>
        <position position="1"/>
    </location>
</feature>
<evidence type="ECO:0000256" key="2">
    <source>
        <dbReference type="ARBA" id="ARBA00022448"/>
    </source>
</evidence>
<comment type="similarity">
    <text evidence="1 10">Belongs to the alphaproteobacteria porin family.</text>
</comment>
<keyword evidence="2 10" id="KW-0813">Transport</keyword>
<gene>
    <name evidence="11" type="ORF">AVDCRST_MAG90-1112</name>
</gene>
<evidence type="ECO:0000256" key="1">
    <source>
        <dbReference type="ARBA" id="ARBA00009521"/>
    </source>
</evidence>
<keyword evidence="3 10" id="KW-1134">Transmembrane beta strand</keyword>
<keyword evidence="7 10" id="KW-0626">Porin</keyword>
<dbReference type="GO" id="GO:0006811">
    <property type="term" value="P:monoatomic ion transport"/>
    <property type="evidence" value="ECO:0007669"/>
    <property type="project" value="UniProtKB-KW"/>
</dbReference>
<evidence type="ECO:0000256" key="8">
    <source>
        <dbReference type="ARBA" id="ARBA00023136"/>
    </source>
</evidence>
<dbReference type="InterPro" id="IPR003684">
    <property type="entry name" value="Porin_alphabac"/>
</dbReference>